<dbReference type="Proteomes" id="UP000256780">
    <property type="component" value="Chromosome CBM2587_a"/>
</dbReference>
<reference evidence="1" key="1">
    <citation type="submission" date="2018-01" db="EMBL/GenBank/DDBJ databases">
        <authorList>
            <person name="Clerissi C."/>
        </authorList>
    </citation>
    <scope>NUCLEOTIDE SEQUENCE</scope>
    <source>
        <strain evidence="1">Cupriavidus sp. LMG 19464</strain>
    </source>
</reference>
<gene>
    <name evidence="1" type="ORF">CBM2587_A70066</name>
</gene>
<name>A0A375BW91_9BURK</name>
<sequence length="109" mass="12446">MSLNAARTAIHDAETFEALHFLMHANYELGESGTLLAWRDDSRKKASQGGHKRHERMQEEKQRAIELYREHISPSLSAQQAALKLRDMGVNYNIGGLARLISAERKERM</sequence>
<proteinExistence type="predicted"/>
<comment type="caution">
    <text evidence="1">The sequence shown here is derived from an EMBL/GenBank/DDBJ whole genome shotgun (WGS) entry which is preliminary data.</text>
</comment>
<accession>A0A375BW91</accession>
<dbReference type="AlphaFoldDB" id="A0A375BW91"/>
<dbReference type="EMBL" id="OFSQ01000026">
    <property type="protein sequence ID" value="SOY55796.1"/>
    <property type="molecule type" value="Genomic_DNA"/>
</dbReference>
<evidence type="ECO:0000313" key="1">
    <source>
        <dbReference type="EMBL" id="SOY55796.1"/>
    </source>
</evidence>
<organism evidence="1">
    <name type="scientific">Cupriavidus taiwanensis</name>
    <dbReference type="NCBI Taxonomy" id="164546"/>
    <lineage>
        <taxon>Bacteria</taxon>
        <taxon>Pseudomonadati</taxon>
        <taxon>Pseudomonadota</taxon>
        <taxon>Betaproteobacteria</taxon>
        <taxon>Burkholderiales</taxon>
        <taxon>Burkholderiaceae</taxon>
        <taxon>Cupriavidus</taxon>
    </lineage>
</organism>
<protein>
    <submittedName>
        <fullName evidence="1">Uncharacterized protein</fullName>
    </submittedName>
</protein>